<evidence type="ECO:0000256" key="6">
    <source>
        <dbReference type="ARBA" id="ARBA00022692"/>
    </source>
</evidence>
<keyword evidence="8" id="KW-0443">Lipid metabolism</keyword>
<dbReference type="SUPFAM" id="SSF69593">
    <property type="entry name" value="Glycerol-3-phosphate (1)-acyltransferase"/>
    <property type="match status" value="1"/>
</dbReference>
<evidence type="ECO:0000256" key="10">
    <source>
        <dbReference type="ARBA" id="ARBA00023209"/>
    </source>
</evidence>
<dbReference type="InterPro" id="IPR002123">
    <property type="entry name" value="Plipid/glycerol_acylTrfase"/>
</dbReference>
<comment type="subcellular location">
    <subcellularLocation>
        <location evidence="1">Membrane</location>
    </subcellularLocation>
</comment>
<keyword evidence="16" id="KW-1185">Reference proteome</keyword>
<dbReference type="GO" id="GO:0042171">
    <property type="term" value="F:lysophosphatidic acid acyltransferase activity"/>
    <property type="evidence" value="ECO:0007669"/>
    <property type="project" value="TreeGrafter"/>
</dbReference>
<keyword evidence="4" id="KW-0444">Lipid biosynthesis</keyword>
<keyword evidence="11" id="KW-1208">Phospholipid metabolism</keyword>
<keyword evidence="6 13" id="KW-0812">Transmembrane</keyword>
<dbReference type="GO" id="GO:0005783">
    <property type="term" value="C:endoplasmic reticulum"/>
    <property type="evidence" value="ECO:0007669"/>
    <property type="project" value="TreeGrafter"/>
</dbReference>
<name>A0A2R5GEP8_9STRA</name>
<dbReference type="AlphaFoldDB" id="A0A2R5GEP8"/>
<feature type="transmembrane region" description="Helical" evidence="13">
    <location>
        <begin position="126"/>
        <end position="146"/>
    </location>
</feature>
<feature type="domain" description="Phospholipid/glycerol acyltransferase" evidence="14">
    <location>
        <begin position="162"/>
        <end position="274"/>
    </location>
</feature>
<dbReference type="Pfam" id="PF01553">
    <property type="entry name" value="Acyltransferase"/>
    <property type="match status" value="1"/>
</dbReference>
<accession>A0A2R5GEP8</accession>
<keyword evidence="9 13" id="KW-0472">Membrane</keyword>
<comment type="pathway">
    <text evidence="2">Lipid metabolism.</text>
</comment>
<dbReference type="GO" id="GO:0008374">
    <property type="term" value="F:O-acyltransferase activity"/>
    <property type="evidence" value="ECO:0007669"/>
    <property type="project" value="InterPro"/>
</dbReference>
<dbReference type="PANTHER" id="PTHR23063">
    <property type="entry name" value="PHOSPHOLIPID ACYLTRANSFERASE"/>
    <property type="match status" value="1"/>
</dbReference>
<evidence type="ECO:0000256" key="13">
    <source>
        <dbReference type="SAM" id="Phobius"/>
    </source>
</evidence>
<gene>
    <name evidence="15" type="ORF">FCC1311_052672</name>
</gene>
<dbReference type="EMBL" id="BEYU01000052">
    <property type="protein sequence ID" value="GBG29045.1"/>
    <property type="molecule type" value="Genomic_DNA"/>
</dbReference>
<evidence type="ECO:0000256" key="1">
    <source>
        <dbReference type="ARBA" id="ARBA00004370"/>
    </source>
</evidence>
<evidence type="ECO:0000256" key="7">
    <source>
        <dbReference type="ARBA" id="ARBA00022989"/>
    </source>
</evidence>
<dbReference type="Proteomes" id="UP000241890">
    <property type="component" value="Unassembled WGS sequence"/>
</dbReference>
<evidence type="ECO:0000256" key="2">
    <source>
        <dbReference type="ARBA" id="ARBA00005189"/>
    </source>
</evidence>
<dbReference type="SMART" id="SM00563">
    <property type="entry name" value="PlsC"/>
    <property type="match status" value="1"/>
</dbReference>
<keyword evidence="12 15" id="KW-0012">Acyltransferase</keyword>
<evidence type="ECO:0000259" key="14">
    <source>
        <dbReference type="SMART" id="SM00563"/>
    </source>
</evidence>
<proteinExistence type="inferred from homology"/>
<sequence>MWAPQTVVELMRSKLGGAETDATVSMPKSKSAAKSTTASVLSQFSQYVAAGSATMAREETEKKANPFQTMEHINVREWIKLIVGALIVAPLRFLIILLVIGIGTIFMMLTVAGADISKPLSPRRGFAQQIITAICGYLICACMGVYRIRIKGTHASAEECKMIIAAPHSTVMDAVILAYACRGPSTVGKIEMSKTFLGPFMNALQTIYVDRSDKFNRSSVAAQIRARVGAASPWRRQLMIFPEGTCTNRTSLISFRRGAFEPCAPVQPVVLHWSYTNFDPTWCAGAPSRTLIALRTLSQFFHEVTVEFLPVYKPSKEERADSALYTENVRKLMAVSLGIPTSDHSYEDMFLAQVAAKNKLKPSAVLPFTYASLRSKLPPAAASSPRLFERVRGLLLCFAKAPLMTKERPRLDRAQFDVVSPVAATSLDIKIPLTWTQVALESSVAGAPSSADTFTFYEFALAHLKAASWD</sequence>
<feature type="transmembrane region" description="Helical" evidence="13">
    <location>
        <begin position="81"/>
        <end position="114"/>
    </location>
</feature>
<keyword evidence="5 15" id="KW-0808">Transferase</keyword>
<dbReference type="InParanoid" id="A0A2R5GEP8"/>
<evidence type="ECO:0000256" key="9">
    <source>
        <dbReference type="ARBA" id="ARBA00023136"/>
    </source>
</evidence>
<dbReference type="GO" id="GO:0008654">
    <property type="term" value="P:phospholipid biosynthetic process"/>
    <property type="evidence" value="ECO:0007669"/>
    <property type="project" value="UniProtKB-KW"/>
</dbReference>
<keyword evidence="7 13" id="KW-1133">Transmembrane helix</keyword>
<evidence type="ECO:0000256" key="3">
    <source>
        <dbReference type="ARBA" id="ARBA00008655"/>
    </source>
</evidence>
<organism evidence="15 16">
    <name type="scientific">Hondaea fermentalgiana</name>
    <dbReference type="NCBI Taxonomy" id="2315210"/>
    <lineage>
        <taxon>Eukaryota</taxon>
        <taxon>Sar</taxon>
        <taxon>Stramenopiles</taxon>
        <taxon>Bigyra</taxon>
        <taxon>Labyrinthulomycetes</taxon>
        <taxon>Thraustochytrida</taxon>
        <taxon>Thraustochytriidae</taxon>
        <taxon>Hondaea</taxon>
    </lineage>
</organism>
<dbReference type="CDD" id="cd07991">
    <property type="entry name" value="LPLAT_LPCAT1-like"/>
    <property type="match status" value="1"/>
</dbReference>
<dbReference type="InterPro" id="IPR045252">
    <property type="entry name" value="LPCAT1-like"/>
</dbReference>
<dbReference type="PANTHER" id="PTHR23063:SF52">
    <property type="entry name" value="LYSOPHOSPHATIDYLCHOLINE ACYLTRANSFERASE"/>
    <property type="match status" value="1"/>
</dbReference>
<evidence type="ECO:0000313" key="16">
    <source>
        <dbReference type="Proteomes" id="UP000241890"/>
    </source>
</evidence>
<evidence type="ECO:0000256" key="5">
    <source>
        <dbReference type="ARBA" id="ARBA00022679"/>
    </source>
</evidence>
<dbReference type="OrthoDB" id="272512at2759"/>
<protein>
    <submittedName>
        <fullName evidence="15">Lysophosphatidylcholine acyltransferase</fullName>
    </submittedName>
</protein>
<keyword evidence="10" id="KW-0594">Phospholipid biosynthesis</keyword>
<evidence type="ECO:0000256" key="8">
    <source>
        <dbReference type="ARBA" id="ARBA00023098"/>
    </source>
</evidence>
<comment type="caution">
    <text evidence="15">The sequence shown here is derived from an EMBL/GenBank/DDBJ whole genome shotgun (WGS) entry which is preliminary data.</text>
</comment>
<comment type="similarity">
    <text evidence="3">Belongs to the 1-acyl-sn-glycerol-3-phosphate acyltransferase family.</text>
</comment>
<evidence type="ECO:0000313" key="15">
    <source>
        <dbReference type="EMBL" id="GBG29045.1"/>
    </source>
</evidence>
<evidence type="ECO:0000256" key="12">
    <source>
        <dbReference type="ARBA" id="ARBA00023315"/>
    </source>
</evidence>
<evidence type="ECO:0000256" key="4">
    <source>
        <dbReference type="ARBA" id="ARBA00022516"/>
    </source>
</evidence>
<reference evidence="15 16" key="1">
    <citation type="submission" date="2017-12" db="EMBL/GenBank/DDBJ databases">
        <title>Sequencing, de novo assembly and annotation of complete genome of a new Thraustochytrid species, strain FCC1311.</title>
        <authorList>
            <person name="Sedici K."/>
            <person name="Godart F."/>
            <person name="Aiese Cigliano R."/>
            <person name="Sanseverino W."/>
            <person name="Barakat M."/>
            <person name="Ortet P."/>
            <person name="Marechal E."/>
            <person name="Cagnac O."/>
            <person name="Amato A."/>
        </authorList>
    </citation>
    <scope>NUCLEOTIDE SEQUENCE [LARGE SCALE GENOMIC DNA]</scope>
</reference>
<evidence type="ECO:0000256" key="11">
    <source>
        <dbReference type="ARBA" id="ARBA00023264"/>
    </source>
</evidence>
<dbReference type="GO" id="GO:0016020">
    <property type="term" value="C:membrane"/>
    <property type="evidence" value="ECO:0007669"/>
    <property type="project" value="UniProtKB-SubCell"/>
</dbReference>